<comment type="function">
    <text evidence="9">Transfers the 4'-phosphopantetheine moiety from coenzyme A to the 'Ser-36' of acyl-carrier-protein.</text>
</comment>
<evidence type="ECO:0000313" key="13">
    <source>
        <dbReference type="Proteomes" id="UP001161389"/>
    </source>
</evidence>
<organism evidence="12 13">
    <name type="scientific">Litoribrevibacter albus</name>
    <dbReference type="NCBI Taxonomy" id="1473156"/>
    <lineage>
        <taxon>Bacteria</taxon>
        <taxon>Pseudomonadati</taxon>
        <taxon>Pseudomonadota</taxon>
        <taxon>Gammaproteobacteria</taxon>
        <taxon>Oceanospirillales</taxon>
        <taxon>Oceanospirillaceae</taxon>
        <taxon>Litoribrevibacter</taxon>
    </lineage>
</organism>
<dbReference type="NCBIfam" id="NF000832">
    <property type="entry name" value="PRK00070.3-2"/>
    <property type="match status" value="1"/>
</dbReference>
<accession>A0AA37W7B5</accession>
<evidence type="ECO:0000256" key="5">
    <source>
        <dbReference type="ARBA" id="ARBA00022842"/>
    </source>
</evidence>
<keyword evidence="5 10" id="KW-0460">Magnesium</keyword>
<comment type="catalytic activity">
    <reaction evidence="8 10">
        <text>apo-[ACP] + CoA = holo-[ACP] + adenosine 3',5'-bisphosphate + H(+)</text>
        <dbReference type="Rhea" id="RHEA:12068"/>
        <dbReference type="Rhea" id="RHEA-COMP:9685"/>
        <dbReference type="Rhea" id="RHEA-COMP:9690"/>
        <dbReference type="ChEBI" id="CHEBI:15378"/>
        <dbReference type="ChEBI" id="CHEBI:29999"/>
        <dbReference type="ChEBI" id="CHEBI:57287"/>
        <dbReference type="ChEBI" id="CHEBI:58343"/>
        <dbReference type="ChEBI" id="CHEBI:64479"/>
        <dbReference type="EC" id="2.7.8.7"/>
    </reaction>
</comment>
<feature type="domain" description="4'-phosphopantetheinyl transferase" evidence="11">
    <location>
        <begin position="4"/>
        <end position="118"/>
    </location>
</feature>
<keyword evidence="3 10" id="KW-0479">Metal-binding</keyword>
<comment type="cofactor">
    <cofactor evidence="10">
        <name>Mg(2+)</name>
        <dbReference type="ChEBI" id="CHEBI:18420"/>
    </cofactor>
</comment>
<evidence type="ECO:0000313" key="12">
    <source>
        <dbReference type="EMBL" id="GLQ31199.1"/>
    </source>
</evidence>
<protein>
    <recommendedName>
        <fullName evidence="10">Holo-[acyl-carrier-protein] synthase</fullName>
        <shortName evidence="10">Holo-ACP synthase</shortName>
        <ecNumber evidence="10">2.7.8.7</ecNumber>
    </recommendedName>
    <alternativeName>
        <fullName evidence="10">4'-phosphopantetheinyl transferase AcpS</fullName>
    </alternativeName>
</protein>
<comment type="function">
    <text evidence="10">Transfers the 4'-phosphopantetheine moiety from coenzyme A to a Ser of acyl-carrier-protein.</text>
</comment>
<keyword evidence="2 10" id="KW-0808">Transferase</keyword>
<gene>
    <name evidence="10 12" type="primary">acpS</name>
    <name evidence="12" type="ORF">GCM10007876_16780</name>
</gene>
<proteinExistence type="inferred from homology"/>
<dbReference type="NCBIfam" id="TIGR00556">
    <property type="entry name" value="pantethn_trn"/>
    <property type="match status" value="1"/>
</dbReference>
<evidence type="ECO:0000256" key="6">
    <source>
        <dbReference type="ARBA" id="ARBA00023098"/>
    </source>
</evidence>
<reference evidence="12" key="2">
    <citation type="submission" date="2023-01" db="EMBL/GenBank/DDBJ databases">
        <title>Draft genome sequence of Litoribrevibacter albus strain NBRC 110071.</title>
        <authorList>
            <person name="Sun Q."/>
            <person name="Mori K."/>
        </authorList>
    </citation>
    <scope>NUCLEOTIDE SEQUENCE</scope>
    <source>
        <strain evidence="12">NBRC 110071</strain>
    </source>
</reference>
<evidence type="ECO:0000256" key="1">
    <source>
        <dbReference type="ARBA" id="ARBA00022516"/>
    </source>
</evidence>
<evidence type="ECO:0000256" key="8">
    <source>
        <dbReference type="ARBA" id="ARBA00050875"/>
    </source>
</evidence>
<dbReference type="InterPro" id="IPR002582">
    <property type="entry name" value="ACPS"/>
</dbReference>
<dbReference type="EC" id="2.7.8.7" evidence="10"/>
<reference evidence="12" key="1">
    <citation type="journal article" date="2014" name="Int. J. Syst. Evol. Microbiol.">
        <title>Complete genome sequence of Corynebacterium casei LMG S-19264T (=DSM 44701T), isolated from a smear-ripened cheese.</title>
        <authorList>
            <consortium name="US DOE Joint Genome Institute (JGI-PGF)"/>
            <person name="Walter F."/>
            <person name="Albersmeier A."/>
            <person name="Kalinowski J."/>
            <person name="Ruckert C."/>
        </authorList>
    </citation>
    <scope>NUCLEOTIDE SEQUENCE</scope>
    <source>
        <strain evidence="12">NBRC 110071</strain>
    </source>
</reference>
<dbReference type="NCBIfam" id="TIGR00516">
    <property type="entry name" value="acpS"/>
    <property type="match status" value="1"/>
</dbReference>
<dbReference type="RefSeq" id="WP_284380711.1">
    <property type="nucleotide sequence ID" value="NZ_BSNM01000011.1"/>
</dbReference>
<dbReference type="Proteomes" id="UP001161389">
    <property type="component" value="Unassembled WGS sequence"/>
</dbReference>
<feature type="binding site" evidence="10">
    <location>
        <position position="56"/>
    </location>
    <ligand>
        <name>Mg(2+)</name>
        <dbReference type="ChEBI" id="CHEBI:18420"/>
    </ligand>
</feature>
<dbReference type="AlphaFoldDB" id="A0AA37W7B5"/>
<sequence>MIVGIGTDICDIARMERVIKRQAKFVDRVLTEPELAQYHQRKTPSVFLASRFAAKEAALKALGTGLAQGISWKDVEVSNLASGQPVLTFSGRASEIAQEKGVSIIHLSLSDEQSHAIAFVVLESD</sequence>
<keyword evidence="7 10" id="KW-0275">Fatty acid biosynthesis</keyword>
<dbReference type="GO" id="GO:0006633">
    <property type="term" value="P:fatty acid biosynthetic process"/>
    <property type="evidence" value="ECO:0007669"/>
    <property type="project" value="UniProtKB-UniRule"/>
</dbReference>
<comment type="similarity">
    <text evidence="10">Belongs to the P-Pant transferase superfamily. AcpS family.</text>
</comment>
<dbReference type="Gene3D" id="3.90.470.20">
    <property type="entry name" value="4'-phosphopantetheinyl transferase domain"/>
    <property type="match status" value="1"/>
</dbReference>
<dbReference type="HAMAP" id="MF_00101">
    <property type="entry name" value="AcpS"/>
    <property type="match status" value="1"/>
</dbReference>
<dbReference type="GO" id="GO:0005737">
    <property type="term" value="C:cytoplasm"/>
    <property type="evidence" value="ECO:0007669"/>
    <property type="project" value="UniProtKB-SubCell"/>
</dbReference>
<dbReference type="Pfam" id="PF01648">
    <property type="entry name" value="ACPS"/>
    <property type="match status" value="1"/>
</dbReference>
<evidence type="ECO:0000256" key="4">
    <source>
        <dbReference type="ARBA" id="ARBA00022832"/>
    </source>
</evidence>
<evidence type="ECO:0000256" key="3">
    <source>
        <dbReference type="ARBA" id="ARBA00022723"/>
    </source>
</evidence>
<dbReference type="InterPro" id="IPR004568">
    <property type="entry name" value="Ppantetheine-prot_Trfase_dom"/>
</dbReference>
<keyword evidence="4 10" id="KW-0276">Fatty acid metabolism</keyword>
<dbReference type="GO" id="GO:0008897">
    <property type="term" value="F:holo-[acyl-carrier-protein] synthase activity"/>
    <property type="evidence" value="ECO:0007669"/>
    <property type="project" value="UniProtKB-UniRule"/>
</dbReference>
<dbReference type="SUPFAM" id="SSF56214">
    <property type="entry name" value="4'-phosphopantetheinyl transferase"/>
    <property type="match status" value="1"/>
</dbReference>
<keyword evidence="10" id="KW-0963">Cytoplasm</keyword>
<dbReference type="InterPro" id="IPR037143">
    <property type="entry name" value="4-PPantetheinyl_Trfase_dom_sf"/>
</dbReference>
<evidence type="ECO:0000256" key="7">
    <source>
        <dbReference type="ARBA" id="ARBA00023160"/>
    </source>
</evidence>
<comment type="subcellular location">
    <subcellularLocation>
        <location evidence="10">Cytoplasm</location>
    </subcellularLocation>
</comment>
<dbReference type="InterPro" id="IPR008278">
    <property type="entry name" value="4-PPantetheinyl_Trfase_dom"/>
</dbReference>
<dbReference type="GO" id="GO:0000287">
    <property type="term" value="F:magnesium ion binding"/>
    <property type="evidence" value="ECO:0007669"/>
    <property type="project" value="UniProtKB-UniRule"/>
</dbReference>
<keyword evidence="6 10" id="KW-0443">Lipid metabolism</keyword>
<comment type="caution">
    <text evidence="12">The sequence shown here is derived from an EMBL/GenBank/DDBJ whole genome shotgun (WGS) entry which is preliminary data.</text>
</comment>
<dbReference type="FunFam" id="3.90.470.20:FF:000001">
    <property type="entry name" value="Holo-[acyl-carrier-protein] synthase"/>
    <property type="match status" value="1"/>
</dbReference>
<dbReference type="EMBL" id="BSNM01000011">
    <property type="protein sequence ID" value="GLQ31199.1"/>
    <property type="molecule type" value="Genomic_DNA"/>
</dbReference>
<evidence type="ECO:0000259" key="11">
    <source>
        <dbReference type="Pfam" id="PF01648"/>
    </source>
</evidence>
<evidence type="ECO:0000256" key="9">
    <source>
        <dbReference type="ARBA" id="ARBA00054726"/>
    </source>
</evidence>
<feature type="binding site" evidence="10">
    <location>
        <position position="8"/>
    </location>
    <ligand>
        <name>Mg(2+)</name>
        <dbReference type="ChEBI" id="CHEBI:18420"/>
    </ligand>
</feature>
<evidence type="ECO:0000256" key="10">
    <source>
        <dbReference type="HAMAP-Rule" id="MF_00101"/>
    </source>
</evidence>
<evidence type="ECO:0000256" key="2">
    <source>
        <dbReference type="ARBA" id="ARBA00022679"/>
    </source>
</evidence>
<keyword evidence="1 10" id="KW-0444">Lipid biosynthesis</keyword>
<name>A0AA37W7B5_9GAMM</name>
<keyword evidence="13" id="KW-1185">Reference proteome</keyword>